<evidence type="ECO:0000256" key="4">
    <source>
        <dbReference type="ARBA" id="ARBA00023125"/>
    </source>
</evidence>
<keyword evidence="6 7" id="KW-0413">Isomerase</keyword>
<keyword evidence="5" id="KW-0472">Membrane</keyword>
<dbReference type="PROSITE" id="PS52040">
    <property type="entry name" value="TOPO_IIA"/>
    <property type="match status" value="1"/>
</dbReference>
<evidence type="ECO:0000256" key="7">
    <source>
        <dbReference type="PROSITE-ProRule" id="PRU01384"/>
    </source>
</evidence>
<dbReference type="Gene3D" id="3.90.199.10">
    <property type="entry name" value="Topoisomerase II, domain 5"/>
    <property type="match status" value="1"/>
</dbReference>
<dbReference type="EMBL" id="JAUSUV010000002">
    <property type="protein sequence ID" value="MDQ0416318.1"/>
    <property type="molecule type" value="Genomic_DNA"/>
</dbReference>
<dbReference type="InterPro" id="IPR050220">
    <property type="entry name" value="Type_II_DNA_Topoisomerases"/>
</dbReference>
<dbReference type="InterPro" id="IPR013758">
    <property type="entry name" value="Topo_IIA_A/C_ab"/>
</dbReference>
<comment type="caution">
    <text evidence="10">The sequence shown here is derived from an EMBL/GenBank/DDBJ whole genome shotgun (WGS) entry which is preliminary data.</text>
</comment>
<evidence type="ECO:0000313" key="10">
    <source>
        <dbReference type="EMBL" id="MDQ0416318.1"/>
    </source>
</evidence>
<dbReference type="SUPFAM" id="SSF101904">
    <property type="entry name" value="GyrA/ParC C-terminal domain-like"/>
    <property type="match status" value="1"/>
</dbReference>
<name>A0AAJ1WRH0_9BACL</name>
<dbReference type="Gene3D" id="3.30.1360.40">
    <property type="match status" value="1"/>
</dbReference>
<keyword evidence="3 7" id="KW-0799">Topoisomerase</keyword>
<evidence type="ECO:0000256" key="1">
    <source>
        <dbReference type="ARBA" id="ARBA00000185"/>
    </source>
</evidence>
<gene>
    <name evidence="10" type="ORF">J2Z48_000482</name>
</gene>
<dbReference type="PANTHER" id="PTHR43493:SF1">
    <property type="entry name" value="DNA TOPOISOMERASE 4 SUBUNIT A"/>
    <property type="match status" value="1"/>
</dbReference>
<organism evidence="10 11">
    <name type="scientific">Croceifilum oryzae</name>
    <dbReference type="NCBI Taxonomy" id="1553429"/>
    <lineage>
        <taxon>Bacteria</taxon>
        <taxon>Bacillati</taxon>
        <taxon>Bacillota</taxon>
        <taxon>Bacilli</taxon>
        <taxon>Bacillales</taxon>
        <taxon>Thermoactinomycetaceae</taxon>
        <taxon>Croceifilum</taxon>
    </lineage>
</organism>
<dbReference type="SMART" id="SM00434">
    <property type="entry name" value="TOP4c"/>
    <property type="match status" value="1"/>
</dbReference>
<dbReference type="InterPro" id="IPR002205">
    <property type="entry name" value="Topo_IIA_dom_A"/>
</dbReference>
<dbReference type="Pfam" id="PF00521">
    <property type="entry name" value="DNA_topoisoIV"/>
    <property type="match status" value="1"/>
</dbReference>
<dbReference type="RefSeq" id="WP_307250669.1">
    <property type="nucleotide sequence ID" value="NZ_JAUSUV010000002.1"/>
</dbReference>
<dbReference type="GO" id="GO:0034335">
    <property type="term" value="F:DNA negative supercoiling activity"/>
    <property type="evidence" value="ECO:0007669"/>
    <property type="project" value="UniProtKB-ARBA"/>
</dbReference>
<evidence type="ECO:0000259" key="9">
    <source>
        <dbReference type="PROSITE" id="PS52040"/>
    </source>
</evidence>
<dbReference type="AlphaFoldDB" id="A0AAJ1WRH0"/>
<dbReference type="Gene3D" id="1.10.268.10">
    <property type="entry name" value="Topoisomerase, domain 3"/>
    <property type="match status" value="1"/>
</dbReference>
<reference evidence="10 11" key="1">
    <citation type="submission" date="2023-07" db="EMBL/GenBank/DDBJ databases">
        <title>Genomic Encyclopedia of Type Strains, Phase IV (KMG-IV): sequencing the most valuable type-strain genomes for metagenomic binning, comparative biology and taxonomic classification.</title>
        <authorList>
            <person name="Goeker M."/>
        </authorList>
    </citation>
    <scope>NUCLEOTIDE SEQUENCE [LARGE SCALE GENOMIC DNA]</scope>
    <source>
        <strain evidence="10 11">DSM 46876</strain>
    </source>
</reference>
<keyword evidence="2" id="KW-1003">Cell membrane</keyword>
<proteinExistence type="predicted"/>
<sequence>MTQQSIVTSLRDNYMPYTAHVIMSRALPEIDGLKPSQRRILYTMFKMGLLKGNRKKSQGVVGQTMFLHPHGDMPIYETLVRMAKDNESLLHPYIDSKGNFGKQYSRDMKYASARYTEVKLADIANELFHDIDQDTVDMIDNYDGTLKEPRLFPVNYPSVLINTSSGTAVGMASSMAPFNLNEVIDFTIAYIQSKEVVVGDYILAPDFSTGGQIIYNAKDFKQIYETGKGSFKIRATYKIQGNSIIFEQIPYTTTFEAVIDKITDLVKEGKIKDIVDIDDIYGIDSKGIEIQVKSSTDKERLIARLYKLTPLEDSFTCNFNLIVNGRPQTLGVKQIVHEWLVFRSNCIQRGALYELDKKKKKKHLLKAFREVLLDIDRAIVIVRGTKLNKQVVSNLMEAFQIDEAQAEYVAEIKLRFLNEEYLLSRIAEIEKLEKEIQELNELSSDASKRSLVIVEQLNRVKKQYGKERCSLIVQANDLPMIKEEQISIDNYNVRVFVTKEGYLKKIPLVSLRSSNQLKVKDGDYVVREIDSTNHSDILIFTNKQNCYKYKTYELDDHKPSALGEFLPTLLGLQDEEILYVTVTNDYKGHLIIGFDDGKVAKIDLSAYSTKNNRTMLKNAYADKHSIYWDTTQEDYDLMALSTIDKIIVVNTSIVNPKTSKTTIGVQLMKSKKESLVSDYHKLSSEGYEEREYYRTLSAGVGKYYREGDFTDLVDLKMKRLGQGVLM</sequence>
<keyword evidence="11" id="KW-1185">Reference proteome</keyword>
<evidence type="ECO:0000256" key="8">
    <source>
        <dbReference type="SAM" id="Coils"/>
    </source>
</evidence>
<dbReference type="Proteomes" id="UP001238450">
    <property type="component" value="Unassembled WGS sequence"/>
</dbReference>
<dbReference type="Gene3D" id="2.120.10.90">
    <property type="entry name" value="DNA gyrase/topoisomerase IV, subunit A, C-terminal"/>
    <property type="match status" value="1"/>
</dbReference>
<dbReference type="InterPro" id="IPR013757">
    <property type="entry name" value="Topo_IIA_A_a_sf"/>
</dbReference>
<evidence type="ECO:0000256" key="2">
    <source>
        <dbReference type="ARBA" id="ARBA00022475"/>
    </source>
</evidence>
<evidence type="ECO:0000256" key="3">
    <source>
        <dbReference type="ARBA" id="ARBA00023029"/>
    </source>
</evidence>
<dbReference type="InterPro" id="IPR013760">
    <property type="entry name" value="Topo_IIA-like_dom_sf"/>
</dbReference>
<comment type="catalytic activity">
    <reaction evidence="1 7">
        <text>ATP-dependent breakage, passage and rejoining of double-stranded DNA.</text>
        <dbReference type="EC" id="5.6.2.2"/>
    </reaction>
</comment>
<dbReference type="GO" id="GO:0006265">
    <property type="term" value="P:DNA topological change"/>
    <property type="evidence" value="ECO:0007669"/>
    <property type="project" value="UniProtKB-UniRule"/>
</dbReference>
<feature type="domain" description="Topo IIA-type catalytic" evidence="9">
    <location>
        <begin position="26"/>
        <end position="486"/>
    </location>
</feature>
<dbReference type="GO" id="GO:0003677">
    <property type="term" value="F:DNA binding"/>
    <property type="evidence" value="ECO:0007669"/>
    <property type="project" value="UniProtKB-UniRule"/>
</dbReference>
<dbReference type="GO" id="GO:0005524">
    <property type="term" value="F:ATP binding"/>
    <property type="evidence" value="ECO:0007669"/>
    <property type="project" value="InterPro"/>
</dbReference>
<protein>
    <submittedName>
        <fullName evidence="10">DNA gyrase/topoisomerase IV subunit A</fullName>
    </submittedName>
</protein>
<dbReference type="InterPro" id="IPR035516">
    <property type="entry name" value="Gyrase/topoIV_suA_C"/>
</dbReference>
<dbReference type="PANTHER" id="PTHR43493">
    <property type="entry name" value="DNA GYRASE/TOPOISOMERASE SUBUNIT A"/>
    <property type="match status" value="1"/>
</dbReference>
<feature type="coiled-coil region" evidence="8">
    <location>
        <begin position="422"/>
        <end position="449"/>
    </location>
</feature>
<accession>A0AAJ1WRH0</accession>
<dbReference type="SUPFAM" id="SSF56719">
    <property type="entry name" value="Type II DNA topoisomerase"/>
    <property type="match status" value="1"/>
</dbReference>
<keyword evidence="8" id="KW-0175">Coiled coil</keyword>
<dbReference type="GO" id="GO:0005737">
    <property type="term" value="C:cytoplasm"/>
    <property type="evidence" value="ECO:0007669"/>
    <property type="project" value="TreeGrafter"/>
</dbReference>
<keyword evidence="4 7" id="KW-0238">DNA-binding</keyword>
<dbReference type="GO" id="GO:0009330">
    <property type="term" value="C:DNA topoisomerase type II (double strand cut, ATP-hydrolyzing) complex"/>
    <property type="evidence" value="ECO:0007669"/>
    <property type="project" value="TreeGrafter"/>
</dbReference>
<evidence type="ECO:0000256" key="6">
    <source>
        <dbReference type="ARBA" id="ARBA00023235"/>
    </source>
</evidence>
<evidence type="ECO:0000313" key="11">
    <source>
        <dbReference type="Proteomes" id="UP001238450"/>
    </source>
</evidence>
<feature type="active site" description="O-(5'-phospho-DNA)-tyrosine intermediate" evidence="7">
    <location>
        <position position="115"/>
    </location>
</feature>
<evidence type="ECO:0000256" key="5">
    <source>
        <dbReference type="ARBA" id="ARBA00023136"/>
    </source>
</evidence>